<comment type="caution">
    <text evidence="2">The sequence shown here is derived from an EMBL/GenBank/DDBJ whole genome shotgun (WGS) entry which is preliminary data.</text>
</comment>
<organism evidence="2 3">
    <name type="scientific">Magnetovibrio blakemorei</name>
    <dbReference type="NCBI Taxonomy" id="28181"/>
    <lineage>
        <taxon>Bacteria</taxon>
        <taxon>Pseudomonadati</taxon>
        <taxon>Pseudomonadota</taxon>
        <taxon>Alphaproteobacteria</taxon>
        <taxon>Rhodospirillales</taxon>
        <taxon>Magnetovibrionaceae</taxon>
        <taxon>Magnetovibrio</taxon>
    </lineage>
</organism>
<keyword evidence="3" id="KW-1185">Reference proteome</keyword>
<evidence type="ECO:0000313" key="3">
    <source>
        <dbReference type="Proteomes" id="UP000095347"/>
    </source>
</evidence>
<gene>
    <name evidence="2" type="ORF">BEN30_13425</name>
</gene>
<reference evidence="3" key="1">
    <citation type="submission" date="2016-07" db="EMBL/GenBank/DDBJ databases">
        <authorList>
            <person name="Florea S."/>
            <person name="Webb J.S."/>
            <person name="Jaromczyk J."/>
            <person name="Schardl C.L."/>
        </authorList>
    </citation>
    <scope>NUCLEOTIDE SEQUENCE [LARGE SCALE GENOMIC DNA]</scope>
    <source>
        <strain evidence="3">MV-1</strain>
    </source>
</reference>
<dbReference type="AlphaFoldDB" id="A0A1E5Q6A1"/>
<proteinExistence type="predicted"/>
<accession>A0A1E5Q6A1</accession>
<dbReference type="EMBL" id="MCGG01000042">
    <property type="protein sequence ID" value="OEJ65989.1"/>
    <property type="molecule type" value="Genomic_DNA"/>
</dbReference>
<name>A0A1E5Q6A1_9PROT</name>
<dbReference type="RefSeq" id="WP_069958570.1">
    <property type="nucleotide sequence ID" value="NZ_MCGG01000042.1"/>
</dbReference>
<feature type="region of interest" description="Disordered" evidence="1">
    <location>
        <begin position="1"/>
        <end position="75"/>
    </location>
</feature>
<evidence type="ECO:0000313" key="2">
    <source>
        <dbReference type="EMBL" id="OEJ65989.1"/>
    </source>
</evidence>
<feature type="compositionally biased region" description="Basic and acidic residues" evidence="1">
    <location>
        <begin position="12"/>
        <end position="75"/>
    </location>
</feature>
<sequence>MDKLNLPHSRKDRTAPRRTESDRRITTEQRDMIGDRRQDYFRVEIERRANDERRATADRRELDRRSGRDPRGAQA</sequence>
<protein>
    <submittedName>
        <fullName evidence="2">Uncharacterized protein</fullName>
    </submittedName>
</protein>
<dbReference type="Proteomes" id="UP000095347">
    <property type="component" value="Unassembled WGS sequence"/>
</dbReference>
<evidence type="ECO:0000256" key="1">
    <source>
        <dbReference type="SAM" id="MobiDB-lite"/>
    </source>
</evidence>